<dbReference type="Proteomes" id="UP001280415">
    <property type="component" value="Unassembled WGS sequence"/>
</dbReference>
<feature type="signal peptide" evidence="1">
    <location>
        <begin position="1"/>
        <end position="19"/>
    </location>
</feature>
<dbReference type="RefSeq" id="WP_317052269.1">
    <property type="nucleotide sequence ID" value="NZ_CP140878.1"/>
</dbReference>
<dbReference type="InterPro" id="IPR012341">
    <property type="entry name" value="6hp_glycosidase-like_sf"/>
</dbReference>
<evidence type="ECO:0000256" key="1">
    <source>
        <dbReference type="SAM" id="SignalP"/>
    </source>
</evidence>
<dbReference type="Gene3D" id="1.50.10.10">
    <property type="match status" value="1"/>
</dbReference>
<name>A0AAW8YP73_PEDAC</name>
<evidence type="ECO:0000313" key="3">
    <source>
        <dbReference type="Proteomes" id="UP001280415"/>
    </source>
</evidence>
<proteinExistence type="predicted"/>
<evidence type="ECO:0008006" key="4">
    <source>
        <dbReference type="Google" id="ProtNLM"/>
    </source>
</evidence>
<keyword evidence="1" id="KW-0732">Signal</keyword>
<organism evidence="2 3">
    <name type="scientific">Pediococcus acidilactici</name>
    <dbReference type="NCBI Taxonomy" id="1254"/>
    <lineage>
        <taxon>Bacteria</taxon>
        <taxon>Bacillati</taxon>
        <taxon>Bacillota</taxon>
        <taxon>Bacilli</taxon>
        <taxon>Lactobacillales</taxon>
        <taxon>Lactobacillaceae</taxon>
        <taxon>Pediococcus</taxon>
        <taxon>Pediococcus acidilactici group</taxon>
    </lineage>
</organism>
<dbReference type="InterPro" id="IPR008928">
    <property type="entry name" value="6-hairpin_glycosidase_sf"/>
</dbReference>
<comment type="caution">
    <text evidence="2">The sequence shown here is derived from an EMBL/GenBank/DDBJ whole genome shotgun (WGS) entry which is preliminary data.</text>
</comment>
<dbReference type="AlphaFoldDB" id="A0AAW8YP73"/>
<gene>
    <name evidence="2" type="ORF">R0H03_06780</name>
</gene>
<dbReference type="SUPFAM" id="SSF48208">
    <property type="entry name" value="Six-hairpin glycosidases"/>
    <property type="match status" value="1"/>
</dbReference>
<dbReference type="EMBL" id="JAWJAX010000007">
    <property type="protein sequence ID" value="MDV2911564.1"/>
    <property type="molecule type" value="Genomic_DNA"/>
</dbReference>
<reference evidence="2" key="1">
    <citation type="journal article" date="2023" name="PeerJ">
        <title>Selection and evaluation of lactic acid bacteria from chicken feces in Thailand as potential probiotics.</title>
        <authorList>
            <person name="Khurajog B."/>
            <person name="Disastra Y."/>
            <person name="Lawwyne L.D."/>
            <person name="Sirichokchatchawan W."/>
            <person name="Niyomtham W."/>
            <person name="Yindee J."/>
            <person name="Hampson D.J."/>
            <person name="Prapasarakul N."/>
        </authorList>
    </citation>
    <scope>NUCLEOTIDE SEQUENCE</scope>
    <source>
        <strain evidence="2">BF14</strain>
    </source>
</reference>
<sequence length="375" mass="43387">MDKKIIFLVLIFASIFTMSGCGQKQPQIKVPKGDANNLTIATRYHQNNQNVELLHNFLENSMVQKAGIYTNFNNEQKKSDKATGHDMLSESSGLWLEYLAQTHQNKAFREFYQHTKKYFDQGRQFSYRIDDKTKKKSDVNATIDDLRIIRALQIYAQNTNSEKYRREAAKRFAMLQTTSIHKDRVLDFYDVRTKKTSNKSSLAYYDLATLKYFESVSKKERDYYQKQLKLVKQGYLGDIFPLYAPNYNWKTNQYGTENLNTSEALITVLHLAEIGKMKTETANWLEMQVDNKKLYNSYTTAGAIADHSQSTGNYALATMIFARSGNYKYYQKAMKLVWEDQVQNKKSEIYGALGDTKNNDAYSFNNLLALLASQS</sequence>
<feature type="chain" id="PRO_5043555500" description="Glycosyl hydrolase family 8" evidence="1">
    <location>
        <begin position="20"/>
        <end position="375"/>
    </location>
</feature>
<reference evidence="2" key="2">
    <citation type="submission" date="2023-10" db="EMBL/GenBank/DDBJ databases">
        <authorList>
            <person name="Khurajog B."/>
        </authorList>
    </citation>
    <scope>NUCLEOTIDE SEQUENCE</scope>
    <source>
        <strain evidence="2">BF14</strain>
    </source>
</reference>
<dbReference type="GO" id="GO:0005975">
    <property type="term" value="P:carbohydrate metabolic process"/>
    <property type="evidence" value="ECO:0007669"/>
    <property type="project" value="InterPro"/>
</dbReference>
<accession>A0AAW8YP73</accession>
<protein>
    <recommendedName>
        <fullName evidence="4">Glycosyl hydrolase family 8</fullName>
    </recommendedName>
</protein>
<dbReference type="PROSITE" id="PS51257">
    <property type="entry name" value="PROKAR_LIPOPROTEIN"/>
    <property type="match status" value="1"/>
</dbReference>
<evidence type="ECO:0000313" key="2">
    <source>
        <dbReference type="EMBL" id="MDV2911564.1"/>
    </source>
</evidence>